<feature type="domain" description="DUF6533" evidence="3">
    <location>
        <begin position="33"/>
        <end position="76"/>
    </location>
</feature>
<evidence type="ECO:0000313" key="5">
    <source>
        <dbReference type="Proteomes" id="UP000059188"/>
    </source>
</evidence>
<keyword evidence="5" id="KW-1185">Reference proteome</keyword>
<keyword evidence="2" id="KW-0812">Transmembrane</keyword>
<feature type="transmembrane region" description="Helical" evidence="2">
    <location>
        <begin position="100"/>
        <end position="120"/>
    </location>
</feature>
<protein>
    <recommendedName>
        <fullName evidence="3">DUF6533 domain-containing protein</fullName>
    </recommendedName>
</protein>
<dbReference type="Proteomes" id="UP000059188">
    <property type="component" value="Unassembled WGS sequence"/>
</dbReference>
<sequence length="336" mass="37546">MGLEAISSTPYGPQLLMDMETTMHNVRLGITLGVVGYVLLIYDHILTFTDEIQFIWKAKKSPVVIMFLLNRYVTPIVLAIDLYDKGGIATYSSHTFCITWYFAEAMWYIVSFGITHILVAMRVIAIWGRPRWIVFLLSSLWLAYFCSTFGILLASLITKAHTVHFEPLLRVCYLSIAPFLWSCWVPPLLLEIVLFTLSCIQALRAGRYTSRTPIIRVLFRDGALHFVVILACSVFNMITWLVAPPTLVALAKYFALAMVNVMISRLVLNLRSCQAESRSHHFVATPGGGLHIQVSSSADEVELAGATWKSKGRDPELDAETGSRAGMSPSQSASQF</sequence>
<dbReference type="EMBL" id="LN679109">
    <property type="protein sequence ID" value="CEL52666.1"/>
    <property type="molecule type" value="Genomic_DNA"/>
</dbReference>
<feature type="transmembrane region" description="Helical" evidence="2">
    <location>
        <begin position="223"/>
        <end position="243"/>
    </location>
</feature>
<reference evidence="4 5" key="1">
    <citation type="submission" date="2014-11" db="EMBL/GenBank/DDBJ databases">
        <authorList>
            <person name="Wibberg Daniel"/>
        </authorList>
    </citation>
    <scope>NUCLEOTIDE SEQUENCE [LARGE SCALE GENOMIC DNA]</scope>
    <source>
        <strain evidence="4">Rhizoctonia solani AG1-IB 7/3/14</strain>
    </source>
</reference>
<proteinExistence type="predicted"/>
<dbReference type="InterPro" id="IPR045340">
    <property type="entry name" value="DUF6533"/>
</dbReference>
<keyword evidence="2" id="KW-1133">Transmembrane helix</keyword>
<dbReference type="Pfam" id="PF20151">
    <property type="entry name" value="DUF6533"/>
    <property type="match status" value="1"/>
</dbReference>
<feature type="transmembrane region" description="Helical" evidence="2">
    <location>
        <begin position="25"/>
        <end position="42"/>
    </location>
</feature>
<keyword evidence="2" id="KW-0472">Membrane</keyword>
<evidence type="ECO:0000256" key="1">
    <source>
        <dbReference type="SAM" id="MobiDB-lite"/>
    </source>
</evidence>
<evidence type="ECO:0000259" key="3">
    <source>
        <dbReference type="Pfam" id="PF20151"/>
    </source>
</evidence>
<name>A0A0B7F3P0_THACB</name>
<feature type="region of interest" description="Disordered" evidence="1">
    <location>
        <begin position="309"/>
        <end position="336"/>
    </location>
</feature>
<dbReference type="STRING" id="1108050.A0A0B7F3P0"/>
<accession>A0A0B7F3P0</accession>
<dbReference type="AlphaFoldDB" id="A0A0B7F3P0"/>
<evidence type="ECO:0000313" key="4">
    <source>
        <dbReference type="EMBL" id="CEL52666.1"/>
    </source>
</evidence>
<feature type="transmembrane region" description="Helical" evidence="2">
    <location>
        <begin position="63"/>
        <end position="80"/>
    </location>
</feature>
<gene>
    <name evidence="4" type="ORF">RSOLAG1IB_05871</name>
</gene>
<organism evidence="4 5">
    <name type="scientific">Thanatephorus cucumeris (strain AG1-IB / isolate 7/3/14)</name>
    <name type="common">Lettuce bottom rot fungus</name>
    <name type="synonym">Rhizoctonia solani</name>
    <dbReference type="NCBI Taxonomy" id="1108050"/>
    <lineage>
        <taxon>Eukaryota</taxon>
        <taxon>Fungi</taxon>
        <taxon>Dikarya</taxon>
        <taxon>Basidiomycota</taxon>
        <taxon>Agaricomycotina</taxon>
        <taxon>Agaricomycetes</taxon>
        <taxon>Cantharellales</taxon>
        <taxon>Ceratobasidiaceae</taxon>
        <taxon>Rhizoctonia</taxon>
        <taxon>Rhizoctonia solani AG-1</taxon>
    </lineage>
</organism>
<feature type="transmembrane region" description="Helical" evidence="2">
    <location>
        <begin position="132"/>
        <end position="158"/>
    </location>
</feature>
<feature type="transmembrane region" description="Helical" evidence="2">
    <location>
        <begin position="249"/>
        <end position="268"/>
    </location>
</feature>
<feature type="transmembrane region" description="Helical" evidence="2">
    <location>
        <begin position="178"/>
        <end position="203"/>
    </location>
</feature>
<dbReference type="OrthoDB" id="3251775at2759"/>
<evidence type="ECO:0000256" key="2">
    <source>
        <dbReference type="SAM" id="Phobius"/>
    </source>
</evidence>